<dbReference type="InterPro" id="IPR002591">
    <property type="entry name" value="Phosphodiest/P_Trfase"/>
</dbReference>
<keyword evidence="2" id="KW-1185">Reference proteome</keyword>
<evidence type="ECO:0000313" key="2">
    <source>
        <dbReference type="Proteomes" id="UP000680750"/>
    </source>
</evidence>
<evidence type="ECO:0000313" key="1">
    <source>
        <dbReference type="EMBL" id="BCJ30932.1"/>
    </source>
</evidence>
<dbReference type="KEGG" id="aser:Asera_50400"/>
<dbReference type="PANTHER" id="PTHR10151">
    <property type="entry name" value="ECTONUCLEOTIDE PYROPHOSPHATASE/PHOSPHODIESTERASE"/>
    <property type="match status" value="1"/>
</dbReference>
<dbReference type="RefSeq" id="WP_035296672.1">
    <property type="nucleotide sequence ID" value="NZ_AP023354.1"/>
</dbReference>
<proteinExistence type="predicted"/>
<accession>A0A810L8L2</accession>
<dbReference type="InterPro" id="IPR017850">
    <property type="entry name" value="Alkaline_phosphatase_core_sf"/>
</dbReference>
<dbReference type="GO" id="GO:0016787">
    <property type="term" value="F:hydrolase activity"/>
    <property type="evidence" value="ECO:0007669"/>
    <property type="project" value="UniProtKB-ARBA"/>
</dbReference>
<dbReference type="OrthoDB" id="9779267at2"/>
<dbReference type="Proteomes" id="UP000680750">
    <property type="component" value="Chromosome"/>
</dbReference>
<name>A0A810L8L2_9ACTN</name>
<dbReference type="Pfam" id="PF01663">
    <property type="entry name" value="Phosphodiest"/>
    <property type="match status" value="1"/>
</dbReference>
<dbReference type="AlphaFoldDB" id="A0A810L8L2"/>
<dbReference type="SUPFAM" id="SSF53649">
    <property type="entry name" value="Alkaline phosphatase-like"/>
    <property type="match status" value="1"/>
</dbReference>
<evidence type="ECO:0008006" key="3">
    <source>
        <dbReference type="Google" id="ProtNLM"/>
    </source>
</evidence>
<reference evidence="1" key="1">
    <citation type="submission" date="2020-08" db="EMBL/GenBank/DDBJ databases">
        <title>Whole genome shotgun sequence of Actinocatenispora sera NBRC 101916.</title>
        <authorList>
            <person name="Komaki H."/>
            <person name="Tamura T."/>
        </authorList>
    </citation>
    <scope>NUCLEOTIDE SEQUENCE</scope>
    <source>
        <strain evidence="1">NBRC 101916</strain>
    </source>
</reference>
<sequence length="401" mass="40796">MPTPTDPGPFVTPRYGERSLTDLLGSAYATVAGGGACRDGSAGGAGGGEGDGAVDPLGLSAVLPGIRRIVVLLADGLGAHLLPLAAPVAPTLAAATALPPLTCGFPSTTPTGLVSLGVGAPPGRHGVIGFTVRLPGTDRLFTHIRWDADVDPRRWQPLASCFDRGRAAGIPGWVVGSPSFATSGLTDAAYRGADYLSARGTDQFVAAVTSALAAADRGVIFVYRPEIDHAGHLSGPGSAPWLAAVAAVDEVVAGIAAVLPADAALVVTADHGMVRVGDADRIDLDTDPDLLRGTRVIAGEGRARYVHTEPGAAADVLAAWRELLAGRAEVVSRDEAIAAGWYGPTTPAAAERIGDVVAVCRGRSVLVRTRAEPTESSFLGYHGSLTAAEMAVPLLLVRPGN</sequence>
<dbReference type="PANTHER" id="PTHR10151:SF120">
    <property type="entry name" value="BIS(5'-ADENOSYL)-TRIPHOSPHATASE"/>
    <property type="match status" value="1"/>
</dbReference>
<dbReference type="Gene3D" id="3.40.720.10">
    <property type="entry name" value="Alkaline Phosphatase, subunit A"/>
    <property type="match status" value="1"/>
</dbReference>
<dbReference type="EMBL" id="AP023354">
    <property type="protein sequence ID" value="BCJ30932.1"/>
    <property type="molecule type" value="Genomic_DNA"/>
</dbReference>
<organism evidence="1 2">
    <name type="scientific">Actinocatenispora sera</name>
    <dbReference type="NCBI Taxonomy" id="390989"/>
    <lineage>
        <taxon>Bacteria</taxon>
        <taxon>Bacillati</taxon>
        <taxon>Actinomycetota</taxon>
        <taxon>Actinomycetes</taxon>
        <taxon>Micromonosporales</taxon>
        <taxon>Micromonosporaceae</taxon>
        <taxon>Actinocatenispora</taxon>
    </lineage>
</organism>
<protein>
    <recommendedName>
        <fullName evidence="3">Type I phosphodiesterase/nucleotide pyrophosphatase</fullName>
    </recommendedName>
</protein>
<gene>
    <name evidence="1" type="ORF">Asera_50400</name>
</gene>